<dbReference type="RefSeq" id="WP_172356952.1">
    <property type="nucleotide sequence ID" value="NZ_CP053661.1"/>
</dbReference>
<dbReference type="EMBL" id="CP053661">
    <property type="protein sequence ID" value="QKD83329.1"/>
    <property type="molecule type" value="Genomic_DNA"/>
</dbReference>
<dbReference type="Proteomes" id="UP000505210">
    <property type="component" value="Chromosome"/>
</dbReference>
<proteinExistence type="predicted"/>
<dbReference type="KEGG" id="theu:HPC62_14990"/>
<keyword evidence="2" id="KW-1185">Reference proteome</keyword>
<gene>
    <name evidence="1" type="ORF">HPC62_14990</name>
</gene>
<name>A0A6M8B7J3_9CYAN</name>
<dbReference type="AlphaFoldDB" id="A0A6M8B7J3"/>
<evidence type="ECO:0000313" key="1">
    <source>
        <dbReference type="EMBL" id="QKD83329.1"/>
    </source>
</evidence>
<evidence type="ECO:0000313" key="2">
    <source>
        <dbReference type="Proteomes" id="UP000505210"/>
    </source>
</evidence>
<organism evidence="1 2">
    <name type="scientific">Thermoleptolyngbya sichuanensis A183</name>
    <dbReference type="NCBI Taxonomy" id="2737172"/>
    <lineage>
        <taxon>Bacteria</taxon>
        <taxon>Bacillati</taxon>
        <taxon>Cyanobacteriota</taxon>
        <taxon>Cyanophyceae</taxon>
        <taxon>Oculatellales</taxon>
        <taxon>Oculatellaceae</taxon>
        <taxon>Thermoleptolyngbya</taxon>
        <taxon>Thermoleptolyngbya sichuanensis</taxon>
    </lineage>
</organism>
<sequence>MSVKQGRSPSPTFSALYQELFEAHKADFQVEDEDVYRHKRQVLPGDHTRKLQPETIAVLNEKFAEVLNALR</sequence>
<protein>
    <submittedName>
        <fullName evidence="1">Uncharacterized protein</fullName>
    </submittedName>
</protein>
<accession>A0A6M8B7J3</accession>
<reference evidence="1 2" key="1">
    <citation type="submission" date="2020-05" db="EMBL/GenBank/DDBJ databases">
        <title>Complete genome sequence of of a novel Thermoleptolyngbya strain isolated from hot springs of Ganzi, Sichuan China.</title>
        <authorList>
            <person name="Tang J."/>
            <person name="Daroch M."/>
            <person name="Li L."/>
            <person name="Waleron K."/>
            <person name="Waleron M."/>
            <person name="Waleron M."/>
        </authorList>
    </citation>
    <scope>NUCLEOTIDE SEQUENCE [LARGE SCALE GENOMIC DNA]</scope>
    <source>
        <strain evidence="1 2">PKUAC-SCTA183</strain>
    </source>
</reference>